<keyword evidence="3" id="KW-1185">Reference proteome</keyword>
<dbReference type="Gene3D" id="2.60.120.10">
    <property type="entry name" value="Jelly Rolls"/>
    <property type="match status" value="2"/>
</dbReference>
<evidence type="ECO:0000313" key="3">
    <source>
        <dbReference type="Proteomes" id="UP000199011"/>
    </source>
</evidence>
<reference evidence="3" key="1">
    <citation type="submission" date="2016-10" db="EMBL/GenBank/DDBJ databases">
        <authorList>
            <person name="Varghese N."/>
            <person name="Submissions S."/>
        </authorList>
    </citation>
    <scope>NUCLEOTIDE SEQUENCE [LARGE SCALE GENOMIC DNA]</scope>
    <source>
        <strain evidence="3">DSM 16522</strain>
    </source>
</reference>
<sequence>MSNLLLKHPLLSKYQAPDQDKRTQHITPEIANWGHVHFAVYELNAEESIILPASENETCLVLVAGKATIVAPQQRFEKIGERMNPFERKKPYAVYVAPDEAIEIIAETQLELAVCQATVHQANGKGSYPTRLIAPQDIGAEQRGNGCNRRYVHNILPEDQAAHSLLVVEVYTDEGCTSSYPSHKHDTDNEPQETYLEETYYHRLNPSQGFCVQRVYTDDRSLDETMAVYDKDVVMVPKGYHPVATIAGYDNYYLNVMAGPVRKWLFTWEKDHQWVNGEEYAEKHASR</sequence>
<dbReference type="PANTHER" id="PTHR39193:SF1">
    <property type="entry name" value="5-DEOXY-GLUCURONATE ISOMERASE"/>
    <property type="match status" value="1"/>
</dbReference>
<dbReference type="InterPro" id="IPR011051">
    <property type="entry name" value="RmlC_Cupin_sf"/>
</dbReference>
<dbReference type="PIRSF" id="PIRSF036628">
    <property type="entry name" value="IolB"/>
    <property type="match status" value="1"/>
</dbReference>
<keyword evidence="1 2" id="KW-0413">Isomerase</keyword>
<dbReference type="InterPro" id="IPR024203">
    <property type="entry name" value="Deoxy-glucuronate_isom_IolB"/>
</dbReference>
<organism evidence="2 3">
    <name type="scientific">Xenorhabdus japonica</name>
    <dbReference type="NCBI Taxonomy" id="53341"/>
    <lineage>
        <taxon>Bacteria</taxon>
        <taxon>Pseudomonadati</taxon>
        <taxon>Pseudomonadota</taxon>
        <taxon>Gammaproteobacteria</taxon>
        <taxon>Enterobacterales</taxon>
        <taxon>Morganellaceae</taxon>
        <taxon>Xenorhabdus</taxon>
    </lineage>
</organism>
<dbReference type="AlphaFoldDB" id="A0A1I4ZBP1"/>
<dbReference type="OrthoDB" id="6121073at2"/>
<evidence type="ECO:0000256" key="1">
    <source>
        <dbReference type="ARBA" id="ARBA00023235"/>
    </source>
</evidence>
<dbReference type="InterPro" id="IPR014710">
    <property type="entry name" value="RmlC-like_jellyroll"/>
</dbReference>
<dbReference type="EMBL" id="FOVO01000005">
    <property type="protein sequence ID" value="SFN47617.1"/>
    <property type="molecule type" value="Genomic_DNA"/>
</dbReference>
<dbReference type="Proteomes" id="UP000199011">
    <property type="component" value="Unassembled WGS sequence"/>
</dbReference>
<dbReference type="STRING" id="53341.SAMN05421579_10561"/>
<protein>
    <submittedName>
        <fullName evidence="2">5-deoxyglucuronate isomerase</fullName>
    </submittedName>
</protein>
<proteinExistence type="predicted"/>
<dbReference type="GO" id="GO:0019310">
    <property type="term" value="P:inositol catabolic process"/>
    <property type="evidence" value="ECO:0007669"/>
    <property type="project" value="InterPro"/>
</dbReference>
<dbReference type="GO" id="GO:0008880">
    <property type="term" value="F:glucuronate isomerase activity"/>
    <property type="evidence" value="ECO:0007669"/>
    <property type="project" value="InterPro"/>
</dbReference>
<evidence type="ECO:0000313" key="2">
    <source>
        <dbReference type="EMBL" id="SFN47617.1"/>
    </source>
</evidence>
<gene>
    <name evidence="2" type="ORF">SAMN05421579_10561</name>
</gene>
<name>A0A1I4ZBP1_9GAMM</name>
<dbReference type="RefSeq" id="WP_092517895.1">
    <property type="nucleotide sequence ID" value="NZ_CAWRAH010000067.1"/>
</dbReference>
<dbReference type="PANTHER" id="PTHR39193">
    <property type="entry name" value="5-DEOXY-GLUCURONATE ISOMERASE"/>
    <property type="match status" value="1"/>
</dbReference>
<dbReference type="NCBIfam" id="TIGR04378">
    <property type="entry name" value="myo_inos_iolB"/>
    <property type="match status" value="1"/>
</dbReference>
<dbReference type="InterPro" id="IPR021120">
    <property type="entry name" value="KduI/IolB_isomerase"/>
</dbReference>
<dbReference type="SUPFAM" id="SSF51182">
    <property type="entry name" value="RmlC-like cupins"/>
    <property type="match status" value="1"/>
</dbReference>
<dbReference type="Pfam" id="PF04962">
    <property type="entry name" value="KduI"/>
    <property type="match status" value="1"/>
</dbReference>
<accession>A0A1I4ZBP1</accession>